<reference evidence="2" key="1">
    <citation type="submission" date="2020-12" db="EMBL/GenBank/DDBJ databases">
        <authorList>
            <person name="Iha C."/>
        </authorList>
    </citation>
    <scope>NUCLEOTIDE SEQUENCE</scope>
</reference>
<evidence type="ECO:0000313" key="3">
    <source>
        <dbReference type="Proteomes" id="UP000708148"/>
    </source>
</evidence>
<sequence>MARREGGGCKGYGFVKLADSAAAEKACKAIRQIAGVPVGVHFKVGGQPGESRAVYHPVLQFSLDRNPSASINVLLQSLRPATDKKAVVAAAIKAVKDRMAGVHLDGDEDKDKATGERRCATLALDMASYLDSFPKCKSLMVNMRACPGFENKTPLAVLHEYAIRLDYQGKAKKDAKQIASAATLEVLLETVAEDQFMQPGKARQQRMMQGTHGRGRGGYSNWNGGGWNGGGRGYGNGWNGHRGGAGYQGRGGRPSGMRSSNCGVRGGREAGRKRDYESAMLGLQGQANVSCAPHMKTPNLAGLVGGGAAQGGLPLSPLTNQGIGAGTTGMGMPAMMTGMTMGGPMGGGMQGDPTNTIGGGLASAMAGGLANTMVTGNINTMVAGTNMMGTMTMGNLQAGTQTGGVMGVGNGSTSISPVSHAGMVSGVNGTKDKTMALGRGMPPLTPGPDALVSLGASMGLSAGQQTSAGLLNWGTGSLGHAHMAQPNGAGFLGTGSFGQQAQLGRFGF</sequence>
<evidence type="ECO:0000313" key="2">
    <source>
        <dbReference type="EMBL" id="CAD7704597.1"/>
    </source>
</evidence>
<dbReference type="OrthoDB" id="514783at2759"/>
<gene>
    <name evidence="2" type="ORF">OSTQU699_LOCUS9952</name>
</gene>
<dbReference type="EMBL" id="CAJHUC010002932">
    <property type="protein sequence ID" value="CAD7704597.1"/>
    <property type="molecule type" value="Genomic_DNA"/>
</dbReference>
<protein>
    <submittedName>
        <fullName evidence="2">Uncharacterized protein</fullName>
    </submittedName>
</protein>
<keyword evidence="3" id="KW-1185">Reference proteome</keyword>
<proteinExistence type="predicted"/>
<comment type="caution">
    <text evidence="2">The sequence shown here is derived from an EMBL/GenBank/DDBJ whole genome shotgun (WGS) entry which is preliminary data.</text>
</comment>
<evidence type="ECO:0000256" key="1">
    <source>
        <dbReference type="SAM" id="MobiDB-lite"/>
    </source>
</evidence>
<dbReference type="Proteomes" id="UP000708148">
    <property type="component" value="Unassembled WGS sequence"/>
</dbReference>
<organism evidence="2 3">
    <name type="scientific">Ostreobium quekettii</name>
    <dbReference type="NCBI Taxonomy" id="121088"/>
    <lineage>
        <taxon>Eukaryota</taxon>
        <taxon>Viridiplantae</taxon>
        <taxon>Chlorophyta</taxon>
        <taxon>core chlorophytes</taxon>
        <taxon>Ulvophyceae</taxon>
        <taxon>TCBD clade</taxon>
        <taxon>Bryopsidales</taxon>
        <taxon>Ostreobineae</taxon>
        <taxon>Ostreobiaceae</taxon>
        <taxon>Ostreobium</taxon>
    </lineage>
</organism>
<dbReference type="AlphaFoldDB" id="A0A8S1J9W2"/>
<name>A0A8S1J9W2_9CHLO</name>
<accession>A0A8S1J9W2</accession>
<feature type="region of interest" description="Disordered" evidence="1">
    <location>
        <begin position="247"/>
        <end position="271"/>
    </location>
</feature>